<evidence type="ECO:0000313" key="2">
    <source>
        <dbReference type="EMBL" id="KAK2633207.1"/>
    </source>
</evidence>
<reference evidence="2" key="2">
    <citation type="journal article" date="2014" name="Nature">
        <title>The genome of Eucalyptus grandis.</title>
        <authorList>
            <person name="Myburg A.A."/>
            <person name="Grattapaglia D."/>
            <person name="Tuskan G.A."/>
            <person name="Hellsten U."/>
            <person name="Hayes R.D."/>
            <person name="Grimwood J."/>
            <person name="Jenkins J."/>
            <person name="Lindquist E."/>
            <person name="Tice H."/>
            <person name="Bauer D."/>
            <person name="Goodstein D.M."/>
            <person name="Dubchak I."/>
            <person name="Poliakov A."/>
            <person name="Mizrachi E."/>
            <person name="Kullan A.R."/>
            <person name="Hussey S.G."/>
            <person name="Pinard D."/>
            <person name="van der Merwe K."/>
            <person name="Singh P."/>
            <person name="van Jaarsveld I."/>
            <person name="Silva-Junior O.B."/>
            <person name="Togawa R.C."/>
            <person name="Pappas M.R."/>
            <person name="Faria D.A."/>
            <person name="Sansaloni C.P."/>
            <person name="Petroli C.D."/>
            <person name="Yang X."/>
            <person name="Ranjan P."/>
            <person name="Tschaplinski T.J."/>
            <person name="Ye C.Y."/>
            <person name="Li T."/>
            <person name="Sterck L."/>
            <person name="Vanneste K."/>
            <person name="Murat F."/>
            <person name="Soler M."/>
            <person name="Clemente H.S."/>
            <person name="Saidi N."/>
            <person name="Cassan-Wang H."/>
            <person name="Dunand C."/>
            <person name="Hefer C.A."/>
            <person name="Bornberg-Bauer E."/>
            <person name="Kersting A.R."/>
            <person name="Vining K."/>
            <person name="Amarasinghe V."/>
            <person name="Ranik M."/>
            <person name="Naithani S."/>
            <person name="Elser J."/>
            <person name="Boyd A.E."/>
            <person name="Liston A."/>
            <person name="Spatafora J.W."/>
            <person name="Dharmwardhana P."/>
            <person name="Raja R."/>
            <person name="Sullivan C."/>
            <person name="Romanel E."/>
            <person name="Alves-Ferreira M."/>
            <person name="Kulheim C."/>
            <person name="Foley W."/>
            <person name="Carocha V."/>
            <person name="Paiva J."/>
            <person name="Kudrna D."/>
            <person name="Brommonschenkel S.H."/>
            <person name="Pasquali G."/>
            <person name="Byrne M."/>
            <person name="Rigault P."/>
            <person name="Tibbits J."/>
            <person name="Spokevicius A."/>
            <person name="Jones R.C."/>
            <person name="Steane D.A."/>
            <person name="Vaillancourt R.E."/>
            <person name="Potts B.M."/>
            <person name="Joubert F."/>
            <person name="Barry K."/>
            <person name="Pappas G.J."/>
            <person name="Strauss S.H."/>
            <person name="Jaiswal P."/>
            <person name="Grima-Pettenati J."/>
            <person name="Salse J."/>
            <person name="Van de Peer Y."/>
            <person name="Rokhsar D.S."/>
            <person name="Schmutz J."/>
        </authorList>
    </citation>
    <scope>NUCLEOTIDE SEQUENCE</scope>
    <source>
        <tissue evidence="2">Leaf extractions</tissue>
    </source>
</reference>
<keyword evidence="1" id="KW-0472">Membrane</keyword>
<protein>
    <submittedName>
        <fullName evidence="3">Uncharacterized protein</fullName>
    </submittedName>
</protein>
<reference evidence="2" key="3">
    <citation type="submission" date="2023-04" db="EMBL/GenBank/DDBJ databases">
        <title>WGS assembly of Eucalyptus grandis.</title>
        <authorList>
            <person name="Myburg A."/>
            <person name="Grattapaglia D."/>
            <person name="Tuskan G."/>
            <person name="Hellsten U."/>
            <person name="Hayes R."/>
            <person name="Grimwood J."/>
            <person name="Jenkins J."/>
            <person name="Lindquist E."/>
            <person name="Tice H."/>
            <person name="Bauer D."/>
            <person name="Goodstein D."/>
            <person name="Dubchak I."/>
            <person name="Poliakov A."/>
            <person name="Mizrachi E."/>
            <person name="Kullan A."/>
            <person name="Hussey S."/>
            <person name="Pinard D."/>
            <person name="Van D."/>
            <person name="Singh P."/>
            <person name="Van J."/>
            <person name="Silva-Junior O."/>
            <person name="Togawa R."/>
            <person name="Pappas M."/>
            <person name="Faria D."/>
            <person name="Sansaloni C."/>
            <person name="Petroli C."/>
            <person name="Yang X."/>
            <person name="Ranjan P."/>
            <person name="Tschaplinski T."/>
            <person name="Ye C."/>
            <person name="Li T."/>
            <person name="Sterck L."/>
            <person name="Vanneste K."/>
            <person name="Murat F."/>
            <person name="Soler M."/>
            <person name="Clemente H."/>
            <person name="Saidi N."/>
            <person name="Cassan-Wang H."/>
            <person name="Dunand C."/>
            <person name="Hefer C."/>
            <person name="Bornberg-Bauer E."/>
            <person name="Kersting A."/>
            <person name="Vining K."/>
            <person name="Amarasinghe V."/>
            <person name="Ranik M."/>
            <person name="Naithani S."/>
            <person name="Elser J."/>
            <person name="Boyd A."/>
            <person name="Liston A."/>
            <person name="Spatafora J."/>
            <person name="Dharmwardhana P."/>
            <person name="Raja R."/>
            <person name="Sullivan C."/>
            <person name="Romanel E."/>
            <person name="Alves-Ferreira M."/>
            <person name="Kulheim C."/>
            <person name="Foley W."/>
            <person name="Carocha V."/>
            <person name="Paiva J."/>
            <person name="Kudrna D."/>
            <person name="Brommonschenkel S."/>
            <person name="Pasquali G."/>
            <person name="Byrne M."/>
            <person name="Rigault P."/>
            <person name="Tibbits J."/>
            <person name="Spokevicius A."/>
            <person name="Jones R."/>
            <person name="Steane D."/>
            <person name="Vaillancourt R."/>
            <person name="Potts B."/>
            <person name="Joubert F."/>
            <person name="Barry K."/>
            <person name="Pappas G."/>
            <person name="Strauss S."/>
            <person name="Jaiswal P."/>
            <person name="Grima-Pettenati J."/>
            <person name="Salse J."/>
            <person name="Van D."/>
            <person name="Rokhsar D."/>
            <person name="Schmutz J."/>
        </authorList>
    </citation>
    <scope>NUCLEOTIDE SEQUENCE</scope>
    <source>
        <tissue evidence="2">Leaf extractions</tissue>
    </source>
</reference>
<evidence type="ECO:0000313" key="3">
    <source>
        <dbReference type="EMBL" id="KCW45842.1"/>
    </source>
</evidence>
<name>A0A058ZVM9_EUCGR</name>
<keyword evidence="1" id="KW-1133">Transmembrane helix</keyword>
<evidence type="ECO:0000256" key="1">
    <source>
        <dbReference type="SAM" id="Phobius"/>
    </source>
</evidence>
<evidence type="ECO:0000313" key="4">
    <source>
        <dbReference type="Proteomes" id="UP000030711"/>
    </source>
</evidence>
<accession>A0A058ZVM9</accession>
<gene>
    <name evidence="3" type="ORF">EUGRSUZ_L00302</name>
</gene>
<dbReference type="AlphaFoldDB" id="A0A058ZVM9"/>
<dbReference type="EMBL" id="KK198771">
    <property type="protein sequence ID" value="KCW45842.1"/>
    <property type="molecule type" value="Genomic_DNA"/>
</dbReference>
<dbReference type="InParanoid" id="A0A058ZVM9"/>
<feature type="transmembrane region" description="Helical" evidence="1">
    <location>
        <begin position="21"/>
        <end position="41"/>
    </location>
</feature>
<dbReference type="Proteomes" id="UP000030711">
    <property type="component" value="Unassembled WGS sequence"/>
</dbReference>
<organism evidence="3">
    <name type="scientific">Eucalyptus grandis</name>
    <name type="common">Flooded gum</name>
    <dbReference type="NCBI Taxonomy" id="71139"/>
    <lineage>
        <taxon>Eukaryota</taxon>
        <taxon>Viridiplantae</taxon>
        <taxon>Streptophyta</taxon>
        <taxon>Embryophyta</taxon>
        <taxon>Tracheophyta</taxon>
        <taxon>Spermatophyta</taxon>
        <taxon>Magnoliopsida</taxon>
        <taxon>eudicotyledons</taxon>
        <taxon>Gunneridae</taxon>
        <taxon>Pentapetalae</taxon>
        <taxon>rosids</taxon>
        <taxon>malvids</taxon>
        <taxon>Myrtales</taxon>
        <taxon>Myrtaceae</taxon>
        <taxon>Myrtoideae</taxon>
        <taxon>Eucalypteae</taxon>
        <taxon>Eucalyptus</taxon>
    </lineage>
</organism>
<keyword evidence="1" id="KW-0812">Transmembrane</keyword>
<proteinExistence type="predicted"/>
<sequence>MHFNAMRISRFLTCEQRRIPTFFLWSFSILLLLESIILNTLSRVRIIFTHQLWARTQSNQVRTHGMCLIIN</sequence>
<dbReference type="Gramene" id="KCW45842">
    <property type="protein sequence ID" value="KCW45842"/>
    <property type="gene ID" value="EUGRSUZ_L00302"/>
</dbReference>
<keyword evidence="4" id="KW-1185">Reference proteome</keyword>
<dbReference type="EMBL" id="MU848263">
    <property type="protein sequence ID" value="KAK2633207.1"/>
    <property type="molecule type" value="Genomic_DNA"/>
</dbReference>
<reference evidence="3" key="1">
    <citation type="submission" date="2013-07" db="EMBL/GenBank/DDBJ databases">
        <title>The genome of Eucalyptus grandis.</title>
        <authorList>
            <person name="Schmutz J."/>
            <person name="Hayes R."/>
            <person name="Myburg A."/>
            <person name="Tuskan G."/>
            <person name="Grattapaglia D."/>
            <person name="Rokhsar D.S."/>
        </authorList>
    </citation>
    <scope>NUCLEOTIDE SEQUENCE</scope>
    <source>
        <tissue evidence="3">Leaf extractions</tissue>
    </source>
</reference>
<reference evidence="2" key="4">
    <citation type="submission" date="2023-07" db="EMBL/GenBank/DDBJ databases">
        <authorList>
            <person name="Myburg A.A."/>
            <person name="Grattapaglia D."/>
            <person name="Tuskan G.A."/>
            <person name="Hellsten U."/>
            <person name="Hayes R.D."/>
            <person name="Grimwood J."/>
            <person name="Jenkins J."/>
            <person name="Lindquist E."/>
            <person name="Tice H."/>
            <person name="Bauer D."/>
            <person name="Goodstein D.M."/>
            <person name="Dubchak I."/>
            <person name="Poliakov A."/>
            <person name="Mizrachi E."/>
            <person name="Kullan A.R."/>
            <person name="Hussey S.G."/>
            <person name="Pinard D."/>
            <person name="Van D.M."/>
            <person name="Singh P."/>
            <person name="Van J.I."/>
            <person name="Silva-Junior O.B."/>
            <person name="Togawa R.C."/>
            <person name="Pappas M.R."/>
            <person name="Faria D.A."/>
            <person name="Sansaloni C.P."/>
            <person name="Petroli C.D."/>
            <person name="Yang X."/>
            <person name="Ranjan P."/>
            <person name="Tschaplinski T.J."/>
            <person name="Ye C.Y."/>
            <person name="Li T."/>
            <person name="Sterck L."/>
            <person name="Vanneste K."/>
            <person name="Murat F."/>
            <person name="Soler M."/>
            <person name="Clemente H.S."/>
            <person name="Saidi N."/>
            <person name="Cassan-Wang H."/>
            <person name="Dunand C."/>
            <person name="Hefer C.A."/>
            <person name="Bornberg-Bauer E."/>
            <person name="Kersting A.R."/>
            <person name="Vining K."/>
            <person name="Amarasinghe V."/>
            <person name="Ranik M."/>
            <person name="Naithani S."/>
            <person name="Elser J."/>
            <person name="Boyd A.E."/>
            <person name="Liston A."/>
            <person name="Spatafora J.W."/>
            <person name="Dharmwardhana P."/>
            <person name="Raja R."/>
            <person name="Sullivan C."/>
            <person name="Romanel E."/>
            <person name="Alves-Ferreira M."/>
            <person name="Kulheim C."/>
            <person name="Foley W."/>
            <person name="Carocha V."/>
            <person name="Paiva J."/>
            <person name="Kudrna D."/>
            <person name="Brommonschenkel S.H."/>
            <person name="Pasquali G."/>
            <person name="Byrne M."/>
            <person name="Rigault P."/>
            <person name="Tibbits J."/>
            <person name="Spokevicius A."/>
            <person name="Jones R.C."/>
            <person name="Steane D.A."/>
            <person name="Vaillancourt R.E."/>
            <person name="Potts B.M."/>
            <person name="Joubert F."/>
            <person name="Barry K."/>
            <person name="Pappas G.J."/>
            <person name="Strauss S.H."/>
            <person name="Jaiswal P."/>
            <person name="Grima-Pettenati J."/>
            <person name="Salse J."/>
            <person name="Van D.P."/>
            <person name="Rokhsar D.S."/>
            <person name="Schmutz J."/>
        </authorList>
    </citation>
    <scope>NUCLEOTIDE SEQUENCE</scope>
    <source>
        <tissue evidence="2">Leaf extractions</tissue>
    </source>
</reference>